<dbReference type="EMBL" id="CP015839">
    <property type="protein sequence ID" value="ANG65366.1"/>
    <property type="molecule type" value="Genomic_DNA"/>
</dbReference>
<dbReference type="Pfam" id="PF14870">
    <property type="entry name" value="PSII_BNR"/>
    <property type="match status" value="2"/>
</dbReference>
<evidence type="ECO:0000313" key="6">
    <source>
        <dbReference type="Proteomes" id="UP000078070"/>
    </source>
</evidence>
<reference evidence="6" key="1">
    <citation type="submission" date="2016-05" db="EMBL/GenBank/DDBJ databases">
        <authorList>
            <person name="Baek K."/>
            <person name="Yang S.-J."/>
        </authorList>
    </citation>
    <scope>NUCLEOTIDE SEQUENCE [LARGE SCALE GENOMIC DNA]</scope>
    <source>
        <strain evidence="6">ST58-10</strain>
    </source>
</reference>
<evidence type="ECO:0000313" key="5">
    <source>
        <dbReference type="EMBL" id="ANG65366.1"/>
    </source>
</evidence>
<reference evidence="5 6" key="2">
    <citation type="journal article" date="2018" name="Int. J. Syst. Evol. Microbiol.">
        <title>Marinobacterium aestuarii sp. nov., a benzene-degrading marine bacterium isolated from estuary sediment.</title>
        <authorList>
            <person name="Bae S.S."/>
            <person name="Jung J."/>
            <person name="Chung D."/>
            <person name="Baek K."/>
        </authorList>
    </citation>
    <scope>NUCLEOTIDE SEQUENCE [LARGE SCALE GENOMIC DNA]</scope>
    <source>
        <strain evidence="5 6">ST58-10</strain>
    </source>
</reference>
<dbReference type="Proteomes" id="UP000078070">
    <property type="component" value="Chromosome"/>
</dbReference>
<accession>A0A1A9F554</accession>
<evidence type="ECO:0000256" key="1">
    <source>
        <dbReference type="ARBA" id="ARBA00022531"/>
    </source>
</evidence>
<evidence type="ECO:0000256" key="3">
    <source>
        <dbReference type="SAM" id="SignalP"/>
    </source>
</evidence>
<keyword evidence="6" id="KW-1185">Reference proteome</keyword>
<keyword evidence="1" id="KW-0602">Photosynthesis</keyword>
<feature type="signal peptide" evidence="3">
    <location>
        <begin position="1"/>
        <end position="33"/>
    </location>
</feature>
<name>A0A1A9F554_9GAMM</name>
<dbReference type="Gene3D" id="2.130.10.10">
    <property type="entry name" value="YVTN repeat-like/Quinoprotein amine dehydrogenase"/>
    <property type="match status" value="2"/>
</dbReference>
<gene>
    <name evidence="5" type="ORF">A8C75_19435</name>
</gene>
<dbReference type="STRING" id="1821621.A8C75_19435"/>
<dbReference type="KEGG" id="mars:A8C75_19435"/>
<feature type="domain" description="Photosynthesis system II assembly factor Ycf48/Hcf136-like" evidence="4">
    <location>
        <begin position="178"/>
        <end position="319"/>
    </location>
</feature>
<feature type="domain" description="Photosynthesis system II assembly factor Ycf48/Hcf136-like" evidence="4">
    <location>
        <begin position="84"/>
        <end position="129"/>
    </location>
</feature>
<protein>
    <submittedName>
        <fullName evidence="5">Glycosyl hydrolase</fullName>
    </submittedName>
</protein>
<sequence length="373" mass="39833">MRDSLLPCRLRYGSWLLGTALISCVLAMTPAQAAATAVFDPLREPAPKFDLQLPAPVIGVARAGEDLISVGPRGLIQRSTDAGVSWEQVPSPVSSDLVQVRFRDALHGWIVGHDSVVLHSNDGGLSWTVQLDGRSLLSLLRKVYGQRADNGDLVAQDMLGEISLGMSTAANPDVLAAPLLDVLFDASGTGFVIGAFGMILRSSDNGASWEPWVELTDNDRRMHLYALAEHQGEFFISGEQGVLMRQDPSSGHFVMLTTPYSGTFFGVRAFRDLLAVYGLRGNLFVSRDQGQDWLQVDTGLKTSLVSAVEQGGQLILVSQSGAMVGMDLGSLEVTSLQVAIAGEVYSASATSRANALVVTRFSGANIVEIAEAK</sequence>
<dbReference type="GO" id="GO:0016787">
    <property type="term" value="F:hydrolase activity"/>
    <property type="evidence" value="ECO:0007669"/>
    <property type="project" value="UniProtKB-KW"/>
</dbReference>
<dbReference type="PROSITE" id="PS51257">
    <property type="entry name" value="PROKAR_LIPOPROTEIN"/>
    <property type="match status" value="1"/>
</dbReference>
<proteinExistence type="predicted"/>
<dbReference type="PANTHER" id="PTHR47199:SF2">
    <property type="entry name" value="PHOTOSYSTEM II STABILITY_ASSEMBLY FACTOR HCF136, CHLOROPLASTIC"/>
    <property type="match status" value="1"/>
</dbReference>
<dbReference type="SUPFAM" id="SSF110296">
    <property type="entry name" value="Oligoxyloglucan reducing end-specific cellobiohydrolase"/>
    <property type="match status" value="1"/>
</dbReference>
<feature type="chain" id="PRO_5008386721" evidence="3">
    <location>
        <begin position="34"/>
        <end position="373"/>
    </location>
</feature>
<dbReference type="InterPro" id="IPR015943">
    <property type="entry name" value="WD40/YVTN_repeat-like_dom_sf"/>
</dbReference>
<dbReference type="GO" id="GO:0009523">
    <property type="term" value="C:photosystem II"/>
    <property type="evidence" value="ECO:0007669"/>
    <property type="project" value="UniProtKB-KW"/>
</dbReference>
<evidence type="ECO:0000256" key="2">
    <source>
        <dbReference type="ARBA" id="ARBA00023276"/>
    </source>
</evidence>
<evidence type="ECO:0000259" key="4">
    <source>
        <dbReference type="Pfam" id="PF14870"/>
    </source>
</evidence>
<keyword evidence="3" id="KW-0732">Signal</keyword>
<dbReference type="PANTHER" id="PTHR47199">
    <property type="entry name" value="PHOTOSYSTEM II STABILITY/ASSEMBLY FACTOR HCF136, CHLOROPLASTIC"/>
    <property type="match status" value="1"/>
</dbReference>
<keyword evidence="5" id="KW-0378">Hydrolase</keyword>
<dbReference type="AlphaFoldDB" id="A0A1A9F554"/>
<organism evidence="5 6">
    <name type="scientific">Marinobacterium aestuarii</name>
    <dbReference type="NCBI Taxonomy" id="1821621"/>
    <lineage>
        <taxon>Bacteria</taxon>
        <taxon>Pseudomonadati</taxon>
        <taxon>Pseudomonadota</taxon>
        <taxon>Gammaproteobacteria</taxon>
        <taxon>Oceanospirillales</taxon>
        <taxon>Oceanospirillaceae</taxon>
        <taxon>Marinobacterium</taxon>
    </lineage>
</organism>
<dbReference type="GO" id="GO:0015979">
    <property type="term" value="P:photosynthesis"/>
    <property type="evidence" value="ECO:0007669"/>
    <property type="project" value="UniProtKB-KW"/>
</dbReference>
<keyword evidence="2" id="KW-0604">Photosystem II</keyword>
<dbReference type="InterPro" id="IPR028203">
    <property type="entry name" value="PSII_CF48-like_dom"/>
</dbReference>